<feature type="transmembrane region" description="Helical" evidence="5">
    <location>
        <begin position="89"/>
        <end position="110"/>
    </location>
</feature>
<evidence type="ECO:0000313" key="6">
    <source>
        <dbReference type="EMBL" id="QOV92250.1"/>
    </source>
</evidence>
<dbReference type="AlphaFoldDB" id="A0A7M2X604"/>
<evidence type="ECO:0000256" key="3">
    <source>
        <dbReference type="ARBA" id="ARBA00022989"/>
    </source>
</evidence>
<dbReference type="GO" id="GO:0009977">
    <property type="term" value="F:proton motive force dependent protein transmembrane transporter activity"/>
    <property type="evidence" value="ECO:0007669"/>
    <property type="project" value="TreeGrafter"/>
</dbReference>
<feature type="transmembrane region" description="Helical" evidence="5">
    <location>
        <begin position="131"/>
        <end position="155"/>
    </location>
</feature>
<dbReference type="HAMAP" id="MF_00902">
    <property type="entry name" value="TatC"/>
    <property type="match status" value="1"/>
</dbReference>
<comment type="similarity">
    <text evidence="5">Belongs to the TatC family.</text>
</comment>
<keyword evidence="5" id="KW-0811">Translocation</keyword>
<dbReference type="EMBL" id="CP063458">
    <property type="protein sequence ID" value="QOV92250.1"/>
    <property type="molecule type" value="Genomic_DNA"/>
</dbReference>
<gene>
    <name evidence="5" type="primary">tatC</name>
    <name evidence="6" type="ORF">IPV69_13195</name>
</gene>
<evidence type="ECO:0000313" key="7">
    <source>
        <dbReference type="Proteomes" id="UP000593765"/>
    </source>
</evidence>
<accession>A0A7M2X604</accession>
<proteinExistence type="inferred from homology"/>
<keyword evidence="7" id="KW-1185">Reference proteome</keyword>
<keyword evidence="5" id="KW-0653">Protein transport</keyword>
<reference evidence="6 7" key="1">
    <citation type="submission" date="2020-10" db="EMBL/GenBank/DDBJ databases">
        <title>Wide distribution of Phycisphaera-like planctomycetes from WD2101 soil group in peatlands and genome analysis of the first cultivated representative.</title>
        <authorList>
            <person name="Dedysh S.N."/>
            <person name="Beletsky A.V."/>
            <person name="Ivanova A."/>
            <person name="Kulichevskaya I.S."/>
            <person name="Suzina N.E."/>
            <person name="Philippov D.A."/>
            <person name="Rakitin A.L."/>
            <person name="Mardanov A.V."/>
            <person name="Ravin N.V."/>
        </authorList>
    </citation>
    <scope>NUCLEOTIDE SEQUENCE [LARGE SCALE GENOMIC DNA]</scope>
    <source>
        <strain evidence="6 7">M1803</strain>
    </source>
</reference>
<protein>
    <recommendedName>
        <fullName evidence="5">Sec-independent protein translocase protein TatC</fullName>
    </recommendedName>
</protein>
<organism evidence="6 7">
    <name type="scientific">Humisphaera borealis</name>
    <dbReference type="NCBI Taxonomy" id="2807512"/>
    <lineage>
        <taxon>Bacteria</taxon>
        <taxon>Pseudomonadati</taxon>
        <taxon>Planctomycetota</taxon>
        <taxon>Phycisphaerae</taxon>
        <taxon>Tepidisphaerales</taxon>
        <taxon>Tepidisphaeraceae</taxon>
        <taxon>Humisphaera</taxon>
    </lineage>
</organism>
<feature type="transmembrane region" description="Helical" evidence="5">
    <location>
        <begin position="283"/>
        <end position="299"/>
    </location>
</feature>
<dbReference type="InterPro" id="IPR019820">
    <property type="entry name" value="Sec-indep_translocase_CS"/>
</dbReference>
<dbReference type="GO" id="GO:0033281">
    <property type="term" value="C:TAT protein transport complex"/>
    <property type="evidence" value="ECO:0007669"/>
    <property type="project" value="UniProtKB-UniRule"/>
</dbReference>
<sequence>MAVATQQLADKNAAKAKINPDDYRMTLGEHLEELRVRLFLALGGYIILLIAAFFFGDTVVSYFCLPVVRALGENNINTQLIVDEAGEGFMVFIQISMISAAAVGAPWIAYQIWQFVAAGLYPHERKYVTKFLPLSIALLIAGMLFVYFLILPWTLSFLVGFNNNFQIPGSFVDAETPPAFVDSSSNPIKFPSFQGNPKSAANGDVWYDAKLKRLKVYVDSQVRTISVNGNNLLATEIKLSSYIDLVMSSLLIFGISFQLPLVVLAVARIGVVPLETLKAIRQYVYFTLAIAAAVITPGGDIPSMLGLTVPLILLYELGIWLASMKPKTIQPA</sequence>
<dbReference type="RefSeq" id="WP_206295584.1">
    <property type="nucleotide sequence ID" value="NZ_CP063458.1"/>
</dbReference>
<evidence type="ECO:0000256" key="1">
    <source>
        <dbReference type="ARBA" id="ARBA00004141"/>
    </source>
</evidence>
<keyword evidence="3 5" id="KW-1133">Transmembrane helix</keyword>
<dbReference type="PANTHER" id="PTHR30371">
    <property type="entry name" value="SEC-INDEPENDENT PROTEIN TRANSLOCASE PROTEIN TATC"/>
    <property type="match status" value="1"/>
</dbReference>
<name>A0A7M2X604_9BACT</name>
<keyword evidence="4 5" id="KW-0472">Membrane</keyword>
<dbReference type="GO" id="GO:0065002">
    <property type="term" value="P:intracellular protein transmembrane transport"/>
    <property type="evidence" value="ECO:0007669"/>
    <property type="project" value="TreeGrafter"/>
</dbReference>
<dbReference type="PANTHER" id="PTHR30371:SF0">
    <property type="entry name" value="SEC-INDEPENDENT PROTEIN TRANSLOCASE PROTEIN TATC, CHLOROPLASTIC-RELATED"/>
    <property type="match status" value="1"/>
</dbReference>
<dbReference type="PRINTS" id="PR01840">
    <property type="entry name" value="TATCFAMILY"/>
</dbReference>
<dbReference type="InterPro" id="IPR002033">
    <property type="entry name" value="TatC"/>
</dbReference>
<keyword evidence="5" id="KW-0813">Transport</keyword>
<comment type="subunit">
    <text evidence="5">Forms a complex with TatA.</text>
</comment>
<feature type="transmembrane region" description="Helical" evidence="5">
    <location>
        <begin position="34"/>
        <end position="55"/>
    </location>
</feature>
<feature type="transmembrane region" description="Helical" evidence="5">
    <location>
        <begin position="305"/>
        <end position="323"/>
    </location>
</feature>
<keyword evidence="5" id="KW-1003">Cell membrane</keyword>
<keyword evidence="2 5" id="KW-0812">Transmembrane</keyword>
<comment type="function">
    <text evidence="5">Part of the twin-arginine translocation (Tat) system that transports large folded proteins containing a characteristic twin-arginine motif in their signal peptide across membranes.</text>
</comment>
<dbReference type="PROSITE" id="PS01218">
    <property type="entry name" value="TATC"/>
    <property type="match status" value="1"/>
</dbReference>
<feature type="transmembrane region" description="Helical" evidence="5">
    <location>
        <begin position="250"/>
        <end position="271"/>
    </location>
</feature>
<comment type="subcellular location">
    <subcellularLocation>
        <location evidence="5">Cell membrane</location>
        <topology evidence="5">Multi-pass membrane protein</topology>
    </subcellularLocation>
    <subcellularLocation>
        <location evidence="1">Membrane</location>
        <topology evidence="1">Multi-pass membrane protein</topology>
    </subcellularLocation>
</comment>
<dbReference type="Pfam" id="PF00902">
    <property type="entry name" value="TatC"/>
    <property type="match status" value="2"/>
</dbReference>
<dbReference type="KEGG" id="hbs:IPV69_13195"/>
<evidence type="ECO:0000256" key="5">
    <source>
        <dbReference type="HAMAP-Rule" id="MF_00902"/>
    </source>
</evidence>
<dbReference type="GO" id="GO:0043953">
    <property type="term" value="P:protein transport by the Tat complex"/>
    <property type="evidence" value="ECO:0007669"/>
    <property type="project" value="UniProtKB-UniRule"/>
</dbReference>
<evidence type="ECO:0000256" key="2">
    <source>
        <dbReference type="ARBA" id="ARBA00022692"/>
    </source>
</evidence>
<evidence type="ECO:0000256" key="4">
    <source>
        <dbReference type="ARBA" id="ARBA00023136"/>
    </source>
</evidence>
<dbReference type="Proteomes" id="UP000593765">
    <property type="component" value="Chromosome"/>
</dbReference>